<feature type="region of interest" description="Disordered" evidence="1">
    <location>
        <begin position="286"/>
        <end position="311"/>
    </location>
</feature>
<dbReference type="EMBL" id="HF935466">
    <property type="protein sequence ID" value="CCX30733.1"/>
    <property type="molecule type" value="Genomic_DNA"/>
</dbReference>
<keyword evidence="2" id="KW-1133">Transmembrane helix</keyword>
<accession>U4LFR3</accession>
<dbReference type="Proteomes" id="UP000018144">
    <property type="component" value="Unassembled WGS sequence"/>
</dbReference>
<evidence type="ECO:0000313" key="4">
    <source>
        <dbReference type="Proteomes" id="UP000018144"/>
    </source>
</evidence>
<feature type="region of interest" description="Disordered" evidence="1">
    <location>
        <begin position="235"/>
        <end position="273"/>
    </location>
</feature>
<evidence type="ECO:0000256" key="1">
    <source>
        <dbReference type="SAM" id="MobiDB-lite"/>
    </source>
</evidence>
<feature type="region of interest" description="Disordered" evidence="1">
    <location>
        <begin position="326"/>
        <end position="345"/>
    </location>
</feature>
<keyword evidence="4" id="KW-1185">Reference proteome</keyword>
<gene>
    <name evidence="3" type="ORF">PCON_09100</name>
</gene>
<feature type="compositionally biased region" description="Polar residues" evidence="1">
    <location>
        <begin position="293"/>
        <end position="302"/>
    </location>
</feature>
<evidence type="ECO:0000313" key="3">
    <source>
        <dbReference type="EMBL" id="CCX30733.1"/>
    </source>
</evidence>
<feature type="region of interest" description="Disordered" evidence="1">
    <location>
        <begin position="1"/>
        <end position="51"/>
    </location>
</feature>
<sequence>MSGILHSAAGYFTGSTPTSPATPTGPPAYAPADDPNAQTPGAVAPEPTEPGLRRSLSFKKIVEDIMDKNKRAALLREILQIPFLRDEKFPYVFIFAILLCCLGPSFASIIVVVCTTFIICYNDIGLFTKKDSIVNRLQDAAHRVSQNHSSSSARHNFQPGVAAVESVDFWRGHGAGFDKGHSAGYAEGRQDGIMLGRAGVGIDQIPTEMDHNPSSADIKINYNHGQNQNQMEHNFQGQHQLEHSPAEQTHMQQKPGNTVHFAQQHQPGHTQVQHPPLVQASLITSGPGLIQQPGMTQIQQPDGTMEPAREGRPAPVHIQRDVLGVPILPPGHRRGRSRPRSRPRA</sequence>
<feature type="compositionally biased region" description="Basic residues" evidence="1">
    <location>
        <begin position="331"/>
        <end position="345"/>
    </location>
</feature>
<keyword evidence="2" id="KW-0472">Membrane</keyword>
<organism evidence="3 4">
    <name type="scientific">Pyronema omphalodes (strain CBS 100304)</name>
    <name type="common">Pyronema confluens</name>
    <dbReference type="NCBI Taxonomy" id="1076935"/>
    <lineage>
        <taxon>Eukaryota</taxon>
        <taxon>Fungi</taxon>
        <taxon>Dikarya</taxon>
        <taxon>Ascomycota</taxon>
        <taxon>Pezizomycotina</taxon>
        <taxon>Pezizomycetes</taxon>
        <taxon>Pezizales</taxon>
        <taxon>Pyronemataceae</taxon>
        <taxon>Pyronema</taxon>
    </lineage>
</organism>
<keyword evidence="2" id="KW-0812">Transmembrane</keyword>
<proteinExistence type="predicted"/>
<evidence type="ECO:0000256" key="2">
    <source>
        <dbReference type="SAM" id="Phobius"/>
    </source>
</evidence>
<feature type="compositionally biased region" description="Low complexity" evidence="1">
    <location>
        <begin position="13"/>
        <end position="22"/>
    </location>
</feature>
<dbReference type="OrthoDB" id="10322407at2759"/>
<protein>
    <submittedName>
        <fullName evidence="3">Uncharacterized protein</fullName>
    </submittedName>
</protein>
<feature type="compositionally biased region" description="Polar residues" evidence="1">
    <location>
        <begin position="246"/>
        <end position="273"/>
    </location>
</feature>
<reference evidence="3 4" key="1">
    <citation type="journal article" date="2013" name="PLoS Genet.">
        <title>The genome and development-dependent transcriptomes of Pyronema confluens: a window into fungal evolution.</title>
        <authorList>
            <person name="Traeger S."/>
            <person name="Altegoer F."/>
            <person name="Freitag M."/>
            <person name="Gabaldon T."/>
            <person name="Kempken F."/>
            <person name="Kumar A."/>
            <person name="Marcet-Houben M."/>
            <person name="Poggeler S."/>
            <person name="Stajich J.E."/>
            <person name="Nowrousian M."/>
        </authorList>
    </citation>
    <scope>NUCLEOTIDE SEQUENCE [LARGE SCALE GENOMIC DNA]</scope>
    <source>
        <strain evidence="4">CBS 100304</strain>
        <tissue evidence="3">Vegetative mycelium</tissue>
    </source>
</reference>
<dbReference type="AlphaFoldDB" id="U4LFR3"/>
<name>U4LFR3_PYROM</name>
<feature type="transmembrane region" description="Helical" evidence="2">
    <location>
        <begin position="91"/>
        <end position="119"/>
    </location>
</feature>